<dbReference type="Pfam" id="PF02525">
    <property type="entry name" value="Flavodoxin_2"/>
    <property type="match status" value="1"/>
</dbReference>
<dbReference type="SUPFAM" id="SSF52218">
    <property type="entry name" value="Flavoproteins"/>
    <property type="match status" value="1"/>
</dbReference>
<name>A0A3G4V626_9VIBR</name>
<dbReference type="InterPro" id="IPR029039">
    <property type="entry name" value="Flavoprotein-like_sf"/>
</dbReference>
<gene>
    <name evidence="4" type="ORF">ECB94_02490</name>
</gene>
<dbReference type="InterPro" id="IPR046980">
    <property type="entry name" value="KefG/KefF"/>
</dbReference>
<dbReference type="InterPro" id="IPR032710">
    <property type="entry name" value="NTF2-like_dom_sf"/>
</dbReference>
<feature type="domain" description="Flavodoxin-like fold" evidence="2">
    <location>
        <begin position="3"/>
        <end position="169"/>
    </location>
</feature>
<dbReference type="Pfam" id="PF12680">
    <property type="entry name" value="SnoaL_2"/>
    <property type="match status" value="1"/>
</dbReference>
<dbReference type="Proteomes" id="UP000279760">
    <property type="component" value="Chromosome 1"/>
</dbReference>
<evidence type="ECO:0000313" key="4">
    <source>
        <dbReference type="EMBL" id="AYV20236.1"/>
    </source>
</evidence>
<evidence type="ECO:0000313" key="5">
    <source>
        <dbReference type="Proteomes" id="UP000279760"/>
    </source>
</evidence>
<evidence type="ECO:0000259" key="3">
    <source>
        <dbReference type="Pfam" id="PF12680"/>
    </source>
</evidence>
<dbReference type="PANTHER" id="PTHR47307:SF1">
    <property type="entry name" value="GLUTATHIONE-REGULATED POTASSIUM-EFFLUX SYSTEM ANCILLARY PROTEIN KEFG"/>
    <property type="match status" value="1"/>
</dbReference>
<organism evidence="4 5">
    <name type="scientific">Vibrio mediterranei</name>
    <dbReference type="NCBI Taxonomy" id="689"/>
    <lineage>
        <taxon>Bacteria</taxon>
        <taxon>Pseudomonadati</taxon>
        <taxon>Pseudomonadota</taxon>
        <taxon>Gammaproteobacteria</taxon>
        <taxon>Vibrionales</taxon>
        <taxon>Vibrionaceae</taxon>
        <taxon>Vibrio</taxon>
    </lineage>
</organism>
<protein>
    <submittedName>
        <fullName evidence="4">Flavodoxin family protein</fullName>
    </submittedName>
</protein>
<dbReference type="InterPro" id="IPR037401">
    <property type="entry name" value="SnoaL-like"/>
</dbReference>
<dbReference type="GO" id="GO:0003955">
    <property type="term" value="F:NAD(P)H dehydrogenase (quinone) activity"/>
    <property type="evidence" value="ECO:0007669"/>
    <property type="project" value="TreeGrafter"/>
</dbReference>
<proteinExistence type="predicted"/>
<dbReference type="Gene3D" id="3.10.450.50">
    <property type="match status" value="1"/>
</dbReference>
<dbReference type="SUPFAM" id="SSF54427">
    <property type="entry name" value="NTF2-like"/>
    <property type="match status" value="1"/>
</dbReference>
<feature type="domain" description="SnoaL-like" evidence="3">
    <location>
        <begin position="208"/>
        <end position="287"/>
    </location>
</feature>
<dbReference type="GO" id="GO:0009055">
    <property type="term" value="F:electron transfer activity"/>
    <property type="evidence" value="ECO:0007669"/>
    <property type="project" value="TreeGrafter"/>
</dbReference>
<dbReference type="AlphaFoldDB" id="A0A3G4V626"/>
<accession>A0A3G4V626</accession>
<dbReference type="InterPro" id="IPR003680">
    <property type="entry name" value="Flavodoxin_fold"/>
</dbReference>
<dbReference type="RefSeq" id="WP_124939907.1">
    <property type="nucleotide sequence ID" value="NZ_CP033577.1"/>
</dbReference>
<sequence>MSQVLVISGHPNLDASNTNKVILNQLSDHFDDIEVRQLDRLYPNYQIDVEAEQAALVKADVVVLQFPFYWYSIPALLKKWIDDVFSYNFAYGAKGDKLKGKDLVLSFTIGGPEESYTPLGYNHFSIEELLKPLEQTAYLAGMNYVKPIYTHSMVYIAGVYNKLEEVETRARSHADRLQTRIEDLIQSPENRISKFVTQWFAQFDELPESTDDFTRYLSMDIKWSAPEGTFSGHDGFRDWYSIVKRTFKPDCHHQIEQIEVRREDNNYAVELRIRLLADTYPESTLRGESINLLVNEVWKVSLDDTRITIHDYHVDPVS</sequence>
<keyword evidence="1" id="KW-0560">Oxidoreductase</keyword>
<reference evidence="4 5" key="1">
    <citation type="submission" date="2018-11" db="EMBL/GenBank/DDBJ databases">
        <title>Complete Genome Sequence of Vbrio mediterranei 117-T6: a Potential Pathogen Bacteria Isolated from the Conchocelis of Pyropia.</title>
        <authorList>
            <person name="Liu Q."/>
        </authorList>
    </citation>
    <scope>NUCLEOTIDE SEQUENCE [LARGE SCALE GENOMIC DNA]</scope>
    <source>
        <strain evidence="4 5">117-T6</strain>
    </source>
</reference>
<dbReference type="Gene3D" id="3.40.50.360">
    <property type="match status" value="1"/>
</dbReference>
<dbReference type="EMBL" id="CP033577">
    <property type="protein sequence ID" value="AYV20236.1"/>
    <property type="molecule type" value="Genomic_DNA"/>
</dbReference>
<dbReference type="PANTHER" id="PTHR47307">
    <property type="entry name" value="GLUTATHIONE-REGULATED POTASSIUM-EFFLUX SYSTEM ANCILLARY PROTEIN KEFG"/>
    <property type="match status" value="1"/>
</dbReference>
<evidence type="ECO:0000256" key="1">
    <source>
        <dbReference type="ARBA" id="ARBA00023002"/>
    </source>
</evidence>
<evidence type="ECO:0000259" key="2">
    <source>
        <dbReference type="Pfam" id="PF02525"/>
    </source>
</evidence>
<dbReference type="GO" id="GO:0010181">
    <property type="term" value="F:FMN binding"/>
    <property type="evidence" value="ECO:0007669"/>
    <property type="project" value="TreeGrafter"/>
</dbReference>